<evidence type="ECO:0000256" key="4">
    <source>
        <dbReference type="ARBA" id="ARBA00023136"/>
    </source>
</evidence>
<name>A0A171A7E2_TRIIF</name>
<feature type="transmembrane region" description="Helical" evidence="5">
    <location>
        <begin position="7"/>
        <end position="27"/>
    </location>
</feature>
<organism evidence="6">
    <name type="scientific">Triatoma infestans</name>
    <name type="common">Assassin bug</name>
    <dbReference type="NCBI Taxonomy" id="30076"/>
    <lineage>
        <taxon>Eukaryota</taxon>
        <taxon>Metazoa</taxon>
        <taxon>Ecdysozoa</taxon>
        <taxon>Arthropoda</taxon>
        <taxon>Hexapoda</taxon>
        <taxon>Insecta</taxon>
        <taxon>Pterygota</taxon>
        <taxon>Neoptera</taxon>
        <taxon>Paraneoptera</taxon>
        <taxon>Hemiptera</taxon>
        <taxon>Heteroptera</taxon>
        <taxon>Panheteroptera</taxon>
        <taxon>Cimicomorpha</taxon>
        <taxon>Reduviidae</taxon>
        <taxon>Triatominae</taxon>
        <taxon>Triatoma</taxon>
    </lineage>
</organism>
<dbReference type="Gene3D" id="1.20.1250.20">
    <property type="entry name" value="MFS general substrate transporter like domains"/>
    <property type="match status" value="1"/>
</dbReference>
<dbReference type="Pfam" id="PF00083">
    <property type="entry name" value="Sugar_tr"/>
    <property type="match status" value="1"/>
</dbReference>
<feature type="non-terminal residue" evidence="6">
    <location>
        <position position="178"/>
    </location>
</feature>
<proteinExistence type="predicted"/>
<reference evidence="6" key="2">
    <citation type="journal article" date="2017" name="J. Med. Entomol.">
        <title>Transcriptome Analysis of the Triatoma infestans (Hemiptera: Reduviidae) Integument.</title>
        <authorList>
            <person name="Calderon-Fernandez G.M."/>
            <person name="Moriconi D.E."/>
            <person name="Dulbecco A.B."/>
            <person name="Juarez M.P."/>
        </authorList>
    </citation>
    <scope>NUCLEOTIDE SEQUENCE</scope>
    <source>
        <strain evidence="6">Int1</strain>
        <tissue evidence="6">Integument</tissue>
    </source>
</reference>
<dbReference type="InterPro" id="IPR036259">
    <property type="entry name" value="MFS_trans_sf"/>
</dbReference>
<feature type="transmembrane region" description="Helical" evidence="5">
    <location>
        <begin position="134"/>
        <end position="156"/>
    </location>
</feature>
<feature type="non-terminal residue" evidence="6">
    <location>
        <position position="1"/>
    </location>
</feature>
<feature type="transmembrane region" description="Helical" evidence="5">
    <location>
        <begin position="33"/>
        <end position="55"/>
    </location>
</feature>
<comment type="subcellular location">
    <subcellularLocation>
        <location evidence="1">Membrane</location>
    </subcellularLocation>
</comment>
<evidence type="ECO:0000256" key="5">
    <source>
        <dbReference type="SAM" id="Phobius"/>
    </source>
</evidence>
<dbReference type="GO" id="GO:0022857">
    <property type="term" value="F:transmembrane transporter activity"/>
    <property type="evidence" value="ECO:0007669"/>
    <property type="project" value="InterPro"/>
</dbReference>
<evidence type="ECO:0000256" key="1">
    <source>
        <dbReference type="ARBA" id="ARBA00004370"/>
    </source>
</evidence>
<evidence type="ECO:0000256" key="2">
    <source>
        <dbReference type="ARBA" id="ARBA00022692"/>
    </source>
</evidence>
<dbReference type="AlphaFoldDB" id="A0A171A7E2"/>
<evidence type="ECO:0000256" key="3">
    <source>
        <dbReference type="ARBA" id="ARBA00022989"/>
    </source>
</evidence>
<dbReference type="PANTHER" id="PTHR48021">
    <property type="match status" value="1"/>
</dbReference>
<accession>A0A171A7E2</accession>
<protein>
    <submittedName>
        <fullName evidence="6">Facilitated trehalose transporter tret1-like protein</fullName>
    </submittedName>
</protein>
<dbReference type="SUPFAM" id="SSF103473">
    <property type="entry name" value="MFS general substrate transporter"/>
    <property type="match status" value="1"/>
</dbReference>
<dbReference type="PANTHER" id="PTHR48021:SF39">
    <property type="entry name" value="MAJOR FACILITATOR SUPERFAMILY (MFS) PROFILE DOMAIN-CONTAINING PROTEIN"/>
    <property type="match status" value="1"/>
</dbReference>
<dbReference type="GO" id="GO:0016020">
    <property type="term" value="C:membrane"/>
    <property type="evidence" value="ECO:0007669"/>
    <property type="project" value="UniProtKB-SubCell"/>
</dbReference>
<dbReference type="EMBL" id="GEMB01001412">
    <property type="protein sequence ID" value="JAS01744.1"/>
    <property type="molecule type" value="Transcribed_RNA"/>
</dbReference>
<dbReference type="InterPro" id="IPR005828">
    <property type="entry name" value="MFS_sugar_transport-like"/>
</dbReference>
<sequence>LSSFSETFLLVGILFEFFIGAVLYWRYACAASAFIPVCAFILIYIIPESPTWFVVKERLPEAEKSLMWLRGWVTKEEVHQELKDLVHDIKANHKELYKSLPTSECSAEKNDKGRAGSEWDQVKLLTEGRIYRPIILVALFFFIGHCTSLLGMRPFLVKVFADLNMALSPYTVLVITGF</sequence>
<evidence type="ECO:0000313" key="6">
    <source>
        <dbReference type="EMBL" id="JAS01744.1"/>
    </source>
</evidence>
<reference evidence="6" key="1">
    <citation type="submission" date="2016-04" db="EMBL/GenBank/DDBJ databases">
        <authorList>
            <person name="Calderon-Fernandez G.M.Sr."/>
        </authorList>
    </citation>
    <scope>NUCLEOTIDE SEQUENCE</scope>
    <source>
        <strain evidence="6">Int1</strain>
        <tissue evidence="6">Integument</tissue>
    </source>
</reference>
<dbReference type="InterPro" id="IPR050549">
    <property type="entry name" value="MFS_Trehalose_Transporter"/>
</dbReference>
<keyword evidence="4 5" id="KW-0472">Membrane</keyword>
<keyword evidence="3 5" id="KW-1133">Transmembrane helix</keyword>
<keyword evidence="2 5" id="KW-0812">Transmembrane</keyword>